<dbReference type="InterPro" id="IPR022657">
    <property type="entry name" value="De-COase2_CS"/>
</dbReference>
<name>A0A369T5M4_9PROT</name>
<dbReference type="InterPro" id="IPR022644">
    <property type="entry name" value="De-COase2_N"/>
</dbReference>
<comment type="caution">
    <text evidence="12">The sequence shown here is derived from an EMBL/GenBank/DDBJ whole genome shotgun (WGS) entry which is preliminary data.</text>
</comment>
<comment type="pathway">
    <text evidence="5">Amine and polyamine biosynthesis; putrescine biosynthesis via L-ornithine pathway; putrescine from L-ornithine: step 1/1.</text>
</comment>
<evidence type="ECO:0000256" key="4">
    <source>
        <dbReference type="ARBA" id="ARBA00023239"/>
    </source>
</evidence>
<dbReference type="PROSITE" id="PS00878">
    <property type="entry name" value="ODR_DC_2_1"/>
    <property type="match status" value="1"/>
</dbReference>
<feature type="domain" description="Orn/DAP/Arg decarboxylase 2 C-terminal" evidence="10">
    <location>
        <begin position="281"/>
        <end position="369"/>
    </location>
</feature>
<gene>
    <name evidence="12" type="ORF">DRB17_16900</name>
</gene>
<evidence type="ECO:0000256" key="5">
    <source>
        <dbReference type="ARBA" id="ARBA00034115"/>
    </source>
</evidence>
<evidence type="ECO:0000256" key="3">
    <source>
        <dbReference type="ARBA" id="ARBA00022898"/>
    </source>
</evidence>
<dbReference type="PRINTS" id="PR01179">
    <property type="entry name" value="ODADCRBXLASE"/>
</dbReference>
<protein>
    <recommendedName>
        <fullName evidence="6">ornithine decarboxylase</fullName>
        <ecNumber evidence="6">4.1.1.17</ecNumber>
    </recommendedName>
</protein>
<dbReference type="GO" id="GO:0005737">
    <property type="term" value="C:cytoplasm"/>
    <property type="evidence" value="ECO:0007669"/>
    <property type="project" value="TreeGrafter"/>
</dbReference>
<dbReference type="EMBL" id="QPMH01000022">
    <property type="protein sequence ID" value="RDD60629.1"/>
    <property type="molecule type" value="Genomic_DNA"/>
</dbReference>
<evidence type="ECO:0000256" key="6">
    <source>
        <dbReference type="ARBA" id="ARBA00034138"/>
    </source>
</evidence>
<evidence type="ECO:0000256" key="2">
    <source>
        <dbReference type="ARBA" id="ARBA00008872"/>
    </source>
</evidence>
<dbReference type="Pfam" id="PF02784">
    <property type="entry name" value="Orn_Arg_deC_N"/>
    <property type="match status" value="1"/>
</dbReference>
<dbReference type="SUPFAM" id="SSF50621">
    <property type="entry name" value="Alanine racemase C-terminal domain-like"/>
    <property type="match status" value="1"/>
</dbReference>
<dbReference type="PROSITE" id="PS00879">
    <property type="entry name" value="ODR_DC_2_2"/>
    <property type="match status" value="1"/>
</dbReference>
<dbReference type="InterPro" id="IPR000183">
    <property type="entry name" value="Orn/DAP/Arg_de-COase"/>
</dbReference>
<dbReference type="PANTHER" id="PTHR11482">
    <property type="entry name" value="ARGININE/DIAMINOPIMELATE/ORNITHINE DECARBOXYLASE"/>
    <property type="match status" value="1"/>
</dbReference>
<dbReference type="InterPro" id="IPR002433">
    <property type="entry name" value="Orn_de-COase"/>
</dbReference>
<evidence type="ECO:0000256" key="7">
    <source>
        <dbReference type="ARBA" id="ARBA00049127"/>
    </source>
</evidence>
<comment type="similarity">
    <text evidence="2 9">Belongs to the Orn/Lys/Arg decarboxylase class-II family.</text>
</comment>
<comment type="catalytic activity">
    <reaction evidence="7">
        <text>L-ornithine + H(+) = putrescine + CO2</text>
        <dbReference type="Rhea" id="RHEA:22964"/>
        <dbReference type="ChEBI" id="CHEBI:15378"/>
        <dbReference type="ChEBI" id="CHEBI:16526"/>
        <dbReference type="ChEBI" id="CHEBI:46911"/>
        <dbReference type="ChEBI" id="CHEBI:326268"/>
        <dbReference type="EC" id="4.1.1.17"/>
    </reaction>
</comment>
<dbReference type="Proteomes" id="UP000253941">
    <property type="component" value="Unassembled WGS sequence"/>
</dbReference>
<evidence type="ECO:0000256" key="1">
    <source>
        <dbReference type="ARBA" id="ARBA00001933"/>
    </source>
</evidence>
<evidence type="ECO:0000256" key="8">
    <source>
        <dbReference type="PIRSR" id="PIRSR600183-50"/>
    </source>
</evidence>
<accession>A0A369T5M4</accession>
<dbReference type="GO" id="GO:0033387">
    <property type="term" value="P:putrescine biosynthetic process from arginine, via ornithine"/>
    <property type="evidence" value="ECO:0007669"/>
    <property type="project" value="TreeGrafter"/>
</dbReference>
<dbReference type="InterPro" id="IPR022643">
    <property type="entry name" value="De-COase2_C"/>
</dbReference>
<feature type="active site" description="Proton donor" evidence="8">
    <location>
        <position position="341"/>
    </location>
</feature>
<dbReference type="EC" id="4.1.1.17" evidence="6"/>
<dbReference type="AlphaFoldDB" id="A0A369T5M4"/>
<feature type="domain" description="Orn/DAP/Arg decarboxylase 2 N-terminal" evidence="11">
    <location>
        <begin position="47"/>
        <end position="279"/>
    </location>
</feature>
<evidence type="ECO:0000256" key="9">
    <source>
        <dbReference type="RuleBase" id="RU003737"/>
    </source>
</evidence>
<proteinExistence type="inferred from homology"/>
<dbReference type="InterPro" id="IPR009006">
    <property type="entry name" value="Ala_racemase/Decarboxylase_C"/>
</dbReference>
<dbReference type="Gene3D" id="2.40.37.10">
    <property type="entry name" value="Lyase, Ornithine Decarboxylase, Chain A, domain 1"/>
    <property type="match status" value="1"/>
</dbReference>
<dbReference type="InterPro" id="IPR029066">
    <property type="entry name" value="PLP-binding_barrel"/>
</dbReference>
<keyword evidence="4" id="KW-0456">Lyase</keyword>
<comment type="cofactor">
    <cofactor evidence="1 8">
        <name>pyridoxal 5'-phosphate</name>
        <dbReference type="ChEBI" id="CHEBI:597326"/>
    </cofactor>
</comment>
<keyword evidence="3 8" id="KW-0663">Pyridoxal phosphate</keyword>
<dbReference type="GO" id="GO:0004586">
    <property type="term" value="F:ornithine decarboxylase activity"/>
    <property type="evidence" value="ECO:0007669"/>
    <property type="project" value="UniProtKB-EC"/>
</dbReference>
<dbReference type="Gene3D" id="3.20.20.10">
    <property type="entry name" value="Alanine racemase"/>
    <property type="match status" value="1"/>
</dbReference>
<evidence type="ECO:0000259" key="10">
    <source>
        <dbReference type="Pfam" id="PF00278"/>
    </source>
</evidence>
<evidence type="ECO:0000259" key="11">
    <source>
        <dbReference type="Pfam" id="PF02784"/>
    </source>
</evidence>
<feature type="modified residue" description="N6-(pyridoxal phosphate)lysine" evidence="8">
    <location>
        <position position="66"/>
    </location>
</feature>
<dbReference type="PRINTS" id="PR01182">
    <property type="entry name" value="ORNDCRBXLASE"/>
</dbReference>
<dbReference type="SUPFAM" id="SSF51419">
    <property type="entry name" value="PLP-binding barrel"/>
    <property type="match status" value="1"/>
</dbReference>
<dbReference type="InterPro" id="IPR022653">
    <property type="entry name" value="De-COase2_pyr-phos_BS"/>
</dbReference>
<evidence type="ECO:0000313" key="12">
    <source>
        <dbReference type="EMBL" id="RDD60629.1"/>
    </source>
</evidence>
<sequence length="400" mass="43566">MPSHRRDGGDAMNLIRRSRYSFDDARHVAQALQPSYPVYCLRPHVLRRAARRFVELFPGKTLYAVKCNPHPRVLNALYDGGIRAFDTASLPEIAQICETWDDADTYFMHPVKPRAAIGMAHRVYGVRVFAVDHANELRKLAEETRGVPGIVAVVRFKTEKSGSLFHLAEKFGAEPSEAVELLREVARLGMKPGIAFHVGSQCLDPSAYRDAIRVAREILDASGIRPACLDIGGGFPAPYLGTDAPSLEAFMAAVGEGLATLDLPEDCEVLAEPGRALTAQGCSLLVQVQLRKGDRLYINDGVYGSLSELVAVDLKLPARAIRLDGDVEGQFCMFSIAGPTCDGLDMVANACLLPDGIREGDWIEIDRLGAYSNAVAARFNGFHPETFVDVADEPLGDNPC</sequence>
<reference evidence="12 13" key="1">
    <citation type="submission" date="2018-07" db="EMBL/GenBank/DDBJ databases">
        <title>Venubactetium sediminum gen. nov., sp. nov., isolated from a marine solar saltern.</title>
        <authorList>
            <person name="Wang S."/>
        </authorList>
    </citation>
    <scope>NUCLEOTIDE SEQUENCE [LARGE SCALE GENOMIC DNA]</scope>
    <source>
        <strain evidence="12 13">WD2A32</strain>
    </source>
</reference>
<organism evidence="12 13">
    <name type="scientific">Ferruginivarius sediminum</name>
    <dbReference type="NCBI Taxonomy" id="2661937"/>
    <lineage>
        <taxon>Bacteria</taxon>
        <taxon>Pseudomonadati</taxon>
        <taxon>Pseudomonadota</taxon>
        <taxon>Alphaproteobacteria</taxon>
        <taxon>Rhodospirillales</taxon>
        <taxon>Rhodospirillaceae</taxon>
        <taxon>Ferruginivarius</taxon>
    </lineage>
</organism>
<dbReference type="CDD" id="cd00622">
    <property type="entry name" value="PLPDE_III_ODC"/>
    <property type="match status" value="1"/>
</dbReference>
<dbReference type="Pfam" id="PF00278">
    <property type="entry name" value="Orn_DAP_Arg_deC"/>
    <property type="match status" value="1"/>
</dbReference>
<dbReference type="FunFam" id="3.20.20.10:FF:000008">
    <property type="entry name" value="Ornithine decarboxylase"/>
    <property type="match status" value="1"/>
</dbReference>
<dbReference type="PANTHER" id="PTHR11482:SF6">
    <property type="entry name" value="ORNITHINE DECARBOXYLASE 1-RELATED"/>
    <property type="match status" value="1"/>
</dbReference>
<evidence type="ECO:0000313" key="13">
    <source>
        <dbReference type="Proteomes" id="UP000253941"/>
    </source>
</evidence>
<keyword evidence="13" id="KW-1185">Reference proteome</keyword>